<evidence type="ECO:0000256" key="2">
    <source>
        <dbReference type="ARBA" id="ARBA00007193"/>
    </source>
</evidence>
<dbReference type="InterPro" id="IPR001873">
    <property type="entry name" value="ENaC"/>
</dbReference>
<keyword evidence="11 13" id="KW-0739">Sodium transport</keyword>
<name>A0A183CBR4_GLOPA</name>
<dbReference type="GO" id="GO:0005886">
    <property type="term" value="C:plasma membrane"/>
    <property type="evidence" value="ECO:0007669"/>
    <property type="project" value="TreeGrafter"/>
</dbReference>
<dbReference type="PRINTS" id="PR01078">
    <property type="entry name" value="AMINACHANNEL"/>
</dbReference>
<reference evidence="16" key="2">
    <citation type="submission" date="2016-06" db="UniProtKB">
        <authorList>
            <consortium name="WormBaseParasite"/>
        </authorList>
    </citation>
    <scope>IDENTIFICATION</scope>
</reference>
<evidence type="ECO:0000256" key="6">
    <source>
        <dbReference type="ARBA" id="ARBA00022989"/>
    </source>
</evidence>
<evidence type="ECO:0000256" key="11">
    <source>
        <dbReference type="ARBA" id="ARBA00023201"/>
    </source>
</evidence>
<dbReference type="AlphaFoldDB" id="A0A183CBR4"/>
<evidence type="ECO:0000256" key="14">
    <source>
        <dbReference type="SAM" id="Phobius"/>
    </source>
</evidence>
<keyword evidence="9 14" id="KW-0472">Membrane</keyword>
<keyword evidence="12 13" id="KW-0407">Ion channel</keyword>
<evidence type="ECO:0000256" key="4">
    <source>
        <dbReference type="ARBA" id="ARBA00022461"/>
    </source>
</evidence>
<protein>
    <submittedName>
        <fullName evidence="16">Amiloride-sensitive sodium channel</fullName>
    </submittedName>
</protein>
<reference evidence="15" key="1">
    <citation type="submission" date="2014-05" db="EMBL/GenBank/DDBJ databases">
        <title>The genome and life-stage specific transcriptomes of Globodera pallida elucidate key aspects of plant parasitism by a cyst nematode.</title>
        <authorList>
            <person name="Cotton J.A."/>
            <person name="Lilley C.J."/>
            <person name="Jones L.M."/>
            <person name="Kikuchi T."/>
            <person name="Reid A.J."/>
            <person name="Thorpe P."/>
            <person name="Tsai I.J."/>
            <person name="Beasley H."/>
            <person name="Blok V."/>
            <person name="Cock P.J.A."/>
            <person name="Van den Akker S.E."/>
            <person name="Holroyd N."/>
            <person name="Hunt M."/>
            <person name="Mantelin S."/>
            <person name="Naghra H."/>
            <person name="Pain A."/>
            <person name="Palomares-Rius J.E."/>
            <person name="Zarowiecki M."/>
            <person name="Berriman M."/>
            <person name="Jones J.T."/>
            <person name="Urwin P.E."/>
        </authorList>
    </citation>
    <scope>NUCLEOTIDE SEQUENCE [LARGE SCALE GENOMIC DNA]</scope>
    <source>
        <strain evidence="15">Lindley</strain>
    </source>
</reference>
<evidence type="ECO:0000256" key="12">
    <source>
        <dbReference type="ARBA" id="ARBA00023303"/>
    </source>
</evidence>
<evidence type="ECO:0000256" key="9">
    <source>
        <dbReference type="ARBA" id="ARBA00023136"/>
    </source>
</evidence>
<keyword evidence="3 13" id="KW-0813">Transport</keyword>
<dbReference type="Gene3D" id="1.10.287.770">
    <property type="entry name" value="YojJ-like"/>
    <property type="match status" value="1"/>
</dbReference>
<keyword evidence="4 13" id="KW-0894">Sodium channel</keyword>
<dbReference type="Pfam" id="PF00858">
    <property type="entry name" value="ASC"/>
    <property type="match status" value="1"/>
</dbReference>
<feature type="transmembrane region" description="Helical" evidence="14">
    <location>
        <begin position="429"/>
        <end position="450"/>
    </location>
</feature>
<keyword evidence="8 13" id="KW-0406">Ion transport</keyword>
<evidence type="ECO:0000256" key="8">
    <source>
        <dbReference type="ARBA" id="ARBA00023065"/>
    </source>
</evidence>
<evidence type="ECO:0000256" key="3">
    <source>
        <dbReference type="ARBA" id="ARBA00022448"/>
    </source>
</evidence>
<keyword evidence="15" id="KW-1185">Reference proteome</keyword>
<organism evidence="15 16">
    <name type="scientific">Globodera pallida</name>
    <name type="common">Potato cyst nematode worm</name>
    <name type="synonym">Heterodera pallida</name>
    <dbReference type="NCBI Taxonomy" id="36090"/>
    <lineage>
        <taxon>Eukaryota</taxon>
        <taxon>Metazoa</taxon>
        <taxon>Ecdysozoa</taxon>
        <taxon>Nematoda</taxon>
        <taxon>Chromadorea</taxon>
        <taxon>Rhabditida</taxon>
        <taxon>Tylenchina</taxon>
        <taxon>Tylenchomorpha</taxon>
        <taxon>Tylenchoidea</taxon>
        <taxon>Heteroderidae</taxon>
        <taxon>Heteroderinae</taxon>
        <taxon>Globodera</taxon>
    </lineage>
</organism>
<keyword evidence="5 13" id="KW-0812">Transmembrane</keyword>
<evidence type="ECO:0000256" key="5">
    <source>
        <dbReference type="ARBA" id="ARBA00022692"/>
    </source>
</evidence>
<proteinExistence type="inferred from homology"/>
<keyword evidence="6 14" id="KW-1133">Transmembrane helix</keyword>
<evidence type="ECO:0000256" key="10">
    <source>
        <dbReference type="ARBA" id="ARBA00023180"/>
    </source>
</evidence>
<dbReference type="Proteomes" id="UP000050741">
    <property type="component" value="Unassembled WGS sequence"/>
</dbReference>
<evidence type="ECO:0000313" key="15">
    <source>
        <dbReference type="Proteomes" id="UP000050741"/>
    </source>
</evidence>
<evidence type="ECO:0000256" key="7">
    <source>
        <dbReference type="ARBA" id="ARBA00023053"/>
    </source>
</evidence>
<evidence type="ECO:0000313" key="16">
    <source>
        <dbReference type="WBParaSite" id="GPLIN_001031500"/>
    </source>
</evidence>
<feature type="transmembrane region" description="Helical" evidence="14">
    <location>
        <begin position="46"/>
        <end position="67"/>
    </location>
</feature>
<dbReference type="WBParaSite" id="GPLIN_001031500">
    <property type="protein sequence ID" value="GPLIN_001031500"/>
    <property type="gene ID" value="GPLIN_001031500"/>
</dbReference>
<dbReference type="GO" id="GO:0015280">
    <property type="term" value="F:ligand-gated sodium channel activity"/>
    <property type="evidence" value="ECO:0007669"/>
    <property type="project" value="TreeGrafter"/>
</dbReference>
<evidence type="ECO:0000256" key="1">
    <source>
        <dbReference type="ARBA" id="ARBA00004141"/>
    </source>
</evidence>
<dbReference type="PANTHER" id="PTHR11690">
    <property type="entry name" value="AMILORIDE-SENSITIVE SODIUM CHANNEL-RELATED"/>
    <property type="match status" value="1"/>
</dbReference>
<comment type="similarity">
    <text evidence="2 13">Belongs to the amiloride-sensitive sodium channel (TC 1.A.6) family.</text>
</comment>
<sequence>MDQQQQQQQQRRKSELIRKTLSEEYPGLDYLGFHNVLNAKYFWYRVLWFSVVTVCLLIGLLTIFRIITEYTQNPSATLINVKSAEKLLLPQLTVCPTNAATINIEKMEQKLFKNNSHFVKYSTDDVLNFAYFLLAGSGFQKMYWKQFEEMKKMQLNGFYAILRNDRSVDQFFDYFFDEFGLRCDEFFHFCQLGDTIMNCCEIFVPIYLIRRGRCFRSIELYQQNFDELGKLRVQLRHPYQMDPKMSTQEEIMAFIAEYKPQLAPFPRYYLYPGIWTKMRLNAKHISLFPAKEVCSQEYERLGKDTCYVENWLQTHVEVPLNCTFPYAQEIRKDRALKSCEPLQLIDNYDSAVQTTNYTIHSCVLACDRWEYMVSLEKIDMSRVYKNASEFQFAYRIDLSYNDLQYELIEEVSTLTFVGLIAQIGGQMSLFMGSSILNLIQASIMAILLLYRTLQQNRRQVQDISVEASAQNRHLGSELPMTEVTRRYADETTITMEHNLYI</sequence>
<dbReference type="PANTHER" id="PTHR11690:SF1">
    <property type="entry name" value="DEGENERIN LIKE"/>
    <property type="match status" value="1"/>
</dbReference>
<comment type="subcellular location">
    <subcellularLocation>
        <location evidence="1">Membrane</location>
        <topology evidence="1">Multi-pass membrane protein</topology>
    </subcellularLocation>
</comment>
<keyword evidence="7" id="KW-0915">Sodium</keyword>
<accession>A0A183CBR4</accession>
<keyword evidence="10" id="KW-0325">Glycoprotein</keyword>
<evidence type="ECO:0000256" key="13">
    <source>
        <dbReference type="RuleBase" id="RU000679"/>
    </source>
</evidence>